<accession>A0A3S1CDP8</accession>
<evidence type="ECO:0000313" key="6">
    <source>
        <dbReference type="Proteomes" id="UP000271974"/>
    </source>
</evidence>
<dbReference type="GO" id="GO:0005667">
    <property type="term" value="C:transcription regulator complex"/>
    <property type="evidence" value="ECO:0007669"/>
    <property type="project" value="TreeGrafter"/>
</dbReference>
<keyword evidence="6" id="KW-1185">Reference proteome</keyword>
<evidence type="ECO:0000259" key="4">
    <source>
        <dbReference type="PROSITE" id="PS51031"/>
    </source>
</evidence>
<dbReference type="AlphaFoldDB" id="A0A3S1CDP8"/>
<dbReference type="SMART" id="SM00595">
    <property type="entry name" value="MADF"/>
    <property type="match status" value="1"/>
</dbReference>
<dbReference type="PROSITE" id="PS51029">
    <property type="entry name" value="MADF"/>
    <property type="match status" value="1"/>
</dbReference>
<dbReference type="Proteomes" id="UP000271974">
    <property type="component" value="Unassembled WGS sequence"/>
</dbReference>
<gene>
    <name evidence="5" type="ORF">EGW08_002332</name>
</gene>
<dbReference type="InterPro" id="IPR039353">
    <property type="entry name" value="TF_Adf1"/>
</dbReference>
<evidence type="ECO:0000256" key="1">
    <source>
        <dbReference type="PROSITE-ProRule" id="PRU00371"/>
    </source>
</evidence>
<dbReference type="PANTHER" id="PTHR12243:SF69">
    <property type="entry name" value="SI:CH73-59F11.3"/>
    <property type="match status" value="1"/>
</dbReference>
<evidence type="ECO:0000313" key="5">
    <source>
        <dbReference type="EMBL" id="RUS89891.1"/>
    </source>
</evidence>
<feature type="region of interest" description="Disordered" evidence="2">
    <location>
        <begin position="132"/>
        <end position="173"/>
    </location>
</feature>
<feature type="compositionally biased region" description="Low complexity" evidence="2">
    <location>
        <begin position="315"/>
        <end position="325"/>
    </location>
</feature>
<reference evidence="5 6" key="1">
    <citation type="submission" date="2019-01" db="EMBL/GenBank/DDBJ databases">
        <title>A draft genome assembly of the solar-powered sea slug Elysia chlorotica.</title>
        <authorList>
            <person name="Cai H."/>
            <person name="Li Q."/>
            <person name="Fang X."/>
            <person name="Li J."/>
            <person name="Curtis N.E."/>
            <person name="Altenburger A."/>
            <person name="Shibata T."/>
            <person name="Feng M."/>
            <person name="Maeda T."/>
            <person name="Schwartz J.A."/>
            <person name="Shigenobu S."/>
            <person name="Lundholm N."/>
            <person name="Nishiyama T."/>
            <person name="Yang H."/>
            <person name="Hasebe M."/>
            <person name="Li S."/>
            <person name="Pierce S.K."/>
            <person name="Wang J."/>
        </authorList>
    </citation>
    <scope>NUCLEOTIDE SEQUENCE [LARGE SCALE GENOMIC DNA]</scope>
    <source>
        <strain evidence="5">EC2010</strain>
        <tissue evidence="5">Whole organism of an adult</tissue>
    </source>
</reference>
<dbReference type="GO" id="GO:0005634">
    <property type="term" value="C:nucleus"/>
    <property type="evidence" value="ECO:0007669"/>
    <property type="project" value="UniProtKB-SubCell"/>
</dbReference>
<feature type="compositionally biased region" description="Polar residues" evidence="2">
    <location>
        <begin position="299"/>
        <end position="314"/>
    </location>
</feature>
<dbReference type="EMBL" id="RQTK01000045">
    <property type="protein sequence ID" value="RUS89891.1"/>
    <property type="molecule type" value="Genomic_DNA"/>
</dbReference>
<dbReference type="InterPro" id="IPR004210">
    <property type="entry name" value="BESS_motif"/>
</dbReference>
<dbReference type="GO" id="GO:0003677">
    <property type="term" value="F:DNA binding"/>
    <property type="evidence" value="ECO:0007669"/>
    <property type="project" value="InterPro"/>
</dbReference>
<organism evidence="5 6">
    <name type="scientific">Elysia chlorotica</name>
    <name type="common">Eastern emerald elysia</name>
    <name type="synonym">Sea slug</name>
    <dbReference type="NCBI Taxonomy" id="188477"/>
    <lineage>
        <taxon>Eukaryota</taxon>
        <taxon>Metazoa</taxon>
        <taxon>Spiralia</taxon>
        <taxon>Lophotrochozoa</taxon>
        <taxon>Mollusca</taxon>
        <taxon>Gastropoda</taxon>
        <taxon>Heterobranchia</taxon>
        <taxon>Euthyneura</taxon>
        <taxon>Panpulmonata</taxon>
        <taxon>Sacoglossa</taxon>
        <taxon>Placobranchoidea</taxon>
        <taxon>Plakobranchidae</taxon>
        <taxon>Elysia</taxon>
    </lineage>
</organism>
<evidence type="ECO:0000256" key="2">
    <source>
        <dbReference type="SAM" id="MobiDB-lite"/>
    </source>
</evidence>
<dbReference type="PANTHER" id="PTHR12243">
    <property type="entry name" value="MADF DOMAIN TRANSCRIPTION FACTOR"/>
    <property type="match status" value="1"/>
</dbReference>
<dbReference type="Pfam" id="PF10545">
    <property type="entry name" value="MADF_DNA_bdg"/>
    <property type="match status" value="1"/>
</dbReference>
<name>A0A3S1CDP8_ELYCH</name>
<sequence length="338" mass="37929">MDVDALISAVYHRPAIWNRMTKDHANRNLVNEAWRDISDELQHDETILRSKWKSLRDYFVVELGKRHIARTKARKGTKLPPVPRWQFFRQLLFLKDVVAHKVPADCLELEGAADSPPEYKPLIPLVVQHESGTESLNGTGSGEVDAQVPGMSNENAAGPEAPDVGSGSSHPVHDLSVAESWGKGTTVRKLLRGAKRKWQDDVEGGLRDLSDTEYRHMEYCSPRGRGRNTPTESSDDAELLFLKSLHPFLKKVPHHLRLCVRNQIQSIIEEFAFPPSATQCHRKSPHQYNNFTVHTAQGQSCQDRATPTATFQNHSRLSSPHSSVSDTTEHDIVTNTSS</sequence>
<dbReference type="GO" id="GO:0006357">
    <property type="term" value="P:regulation of transcription by RNA polymerase II"/>
    <property type="evidence" value="ECO:0007669"/>
    <property type="project" value="TreeGrafter"/>
</dbReference>
<dbReference type="InterPro" id="IPR006578">
    <property type="entry name" value="MADF-dom"/>
</dbReference>
<dbReference type="OrthoDB" id="5984255at2759"/>
<evidence type="ECO:0000259" key="3">
    <source>
        <dbReference type="PROSITE" id="PS51029"/>
    </source>
</evidence>
<keyword evidence="1" id="KW-0539">Nucleus</keyword>
<feature type="domain" description="BESS" evidence="4">
    <location>
        <begin position="235"/>
        <end position="274"/>
    </location>
</feature>
<comment type="caution">
    <text evidence="5">The sequence shown here is derived from an EMBL/GenBank/DDBJ whole genome shotgun (WGS) entry which is preliminary data.</text>
</comment>
<evidence type="ECO:0008006" key="7">
    <source>
        <dbReference type="Google" id="ProtNLM"/>
    </source>
</evidence>
<protein>
    <recommendedName>
        <fullName evidence="7">MADF domain-containing protein</fullName>
    </recommendedName>
</protein>
<feature type="region of interest" description="Disordered" evidence="2">
    <location>
        <begin position="299"/>
        <end position="338"/>
    </location>
</feature>
<feature type="domain" description="MADF" evidence="3">
    <location>
        <begin position="5"/>
        <end position="99"/>
    </location>
</feature>
<proteinExistence type="predicted"/>
<comment type="subcellular location">
    <subcellularLocation>
        <location evidence="1">Nucleus</location>
    </subcellularLocation>
</comment>
<dbReference type="Pfam" id="PF02944">
    <property type="entry name" value="BESS"/>
    <property type="match status" value="1"/>
</dbReference>
<dbReference type="PROSITE" id="PS51031">
    <property type="entry name" value="BESS"/>
    <property type="match status" value="1"/>
</dbReference>